<keyword evidence="9" id="KW-0732">Signal</keyword>
<keyword evidence="12" id="KW-1185">Reference proteome</keyword>
<evidence type="ECO:0000256" key="6">
    <source>
        <dbReference type="ARBA" id="ARBA00023049"/>
    </source>
</evidence>
<feature type="domain" description="Peptidase M14" evidence="10">
    <location>
        <begin position="74"/>
        <end position="445"/>
    </location>
</feature>
<dbReference type="InterPro" id="IPR000834">
    <property type="entry name" value="Peptidase_M14"/>
</dbReference>
<feature type="signal peptide" evidence="9">
    <location>
        <begin position="1"/>
        <end position="18"/>
    </location>
</feature>
<evidence type="ECO:0000256" key="2">
    <source>
        <dbReference type="ARBA" id="ARBA00005988"/>
    </source>
</evidence>
<dbReference type="Gene3D" id="3.40.630.10">
    <property type="entry name" value="Zn peptidases"/>
    <property type="match status" value="1"/>
</dbReference>
<dbReference type="PROSITE" id="PS52035">
    <property type="entry name" value="PEPTIDASE_M14"/>
    <property type="match status" value="1"/>
</dbReference>
<evidence type="ECO:0000313" key="11">
    <source>
        <dbReference type="EMBL" id="KAH7367449.1"/>
    </source>
</evidence>
<evidence type="ECO:0000256" key="9">
    <source>
        <dbReference type="SAM" id="SignalP"/>
    </source>
</evidence>
<gene>
    <name evidence="11" type="ORF">B0T11DRAFT_53754</name>
</gene>
<keyword evidence="5" id="KW-0862">Zinc</keyword>
<dbReference type="AlphaFoldDB" id="A0A8K0TQ37"/>
<dbReference type="PANTHER" id="PTHR11705:SF143">
    <property type="entry name" value="SLL0236 PROTEIN"/>
    <property type="match status" value="1"/>
</dbReference>
<comment type="similarity">
    <text evidence="2 7">Belongs to the peptidase M14 family.</text>
</comment>
<organism evidence="11 12">
    <name type="scientific">Plectosphaerella cucumerina</name>
    <dbReference type="NCBI Taxonomy" id="40658"/>
    <lineage>
        <taxon>Eukaryota</taxon>
        <taxon>Fungi</taxon>
        <taxon>Dikarya</taxon>
        <taxon>Ascomycota</taxon>
        <taxon>Pezizomycotina</taxon>
        <taxon>Sordariomycetes</taxon>
        <taxon>Hypocreomycetidae</taxon>
        <taxon>Glomerellales</taxon>
        <taxon>Plectosphaerellaceae</taxon>
        <taxon>Plectosphaerella</taxon>
    </lineage>
</organism>
<dbReference type="PROSITE" id="PS51257">
    <property type="entry name" value="PROKAR_LIPOPROTEIN"/>
    <property type="match status" value="1"/>
</dbReference>
<dbReference type="Pfam" id="PF00246">
    <property type="entry name" value="Peptidase_M14"/>
    <property type="match status" value="1"/>
</dbReference>
<evidence type="ECO:0000256" key="7">
    <source>
        <dbReference type="PROSITE-ProRule" id="PRU01379"/>
    </source>
</evidence>
<protein>
    <submittedName>
        <fullName evidence="11">Carboxypeptidase A</fullName>
    </submittedName>
</protein>
<evidence type="ECO:0000256" key="5">
    <source>
        <dbReference type="ARBA" id="ARBA00022833"/>
    </source>
</evidence>
<evidence type="ECO:0000313" key="12">
    <source>
        <dbReference type="Proteomes" id="UP000813385"/>
    </source>
</evidence>
<accession>A0A8K0TQ37</accession>
<feature type="chain" id="PRO_5035430173" evidence="9">
    <location>
        <begin position="19"/>
        <end position="456"/>
    </location>
</feature>
<dbReference type="SMART" id="SM00631">
    <property type="entry name" value="Zn_pept"/>
    <property type="match status" value="1"/>
</dbReference>
<feature type="region of interest" description="Disordered" evidence="8">
    <location>
        <begin position="30"/>
        <end position="72"/>
    </location>
</feature>
<evidence type="ECO:0000256" key="3">
    <source>
        <dbReference type="ARBA" id="ARBA00022670"/>
    </source>
</evidence>
<comment type="cofactor">
    <cofactor evidence="1">
        <name>Zn(2+)</name>
        <dbReference type="ChEBI" id="CHEBI:29105"/>
    </cofactor>
</comment>
<keyword evidence="11" id="KW-0121">Carboxypeptidase</keyword>
<keyword evidence="4" id="KW-0378">Hydrolase</keyword>
<keyword evidence="3" id="KW-0645">Protease</keyword>
<dbReference type="GO" id="GO:0008270">
    <property type="term" value="F:zinc ion binding"/>
    <property type="evidence" value="ECO:0007669"/>
    <property type="project" value="InterPro"/>
</dbReference>
<name>A0A8K0TQ37_9PEZI</name>
<dbReference type="OrthoDB" id="3626597at2759"/>
<dbReference type="SUPFAM" id="SSF53187">
    <property type="entry name" value="Zn-dependent exopeptidases"/>
    <property type="match status" value="1"/>
</dbReference>
<dbReference type="EMBL" id="JAGPXD010000002">
    <property type="protein sequence ID" value="KAH7367449.1"/>
    <property type="molecule type" value="Genomic_DNA"/>
</dbReference>
<evidence type="ECO:0000256" key="1">
    <source>
        <dbReference type="ARBA" id="ARBA00001947"/>
    </source>
</evidence>
<dbReference type="Proteomes" id="UP000813385">
    <property type="component" value="Unassembled WGS sequence"/>
</dbReference>
<comment type="caution">
    <text evidence="11">The sequence shown here is derived from an EMBL/GenBank/DDBJ whole genome shotgun (WGS) entry which is preliminary data.</text>
</comment>
<evidence type="ECO:0000256" key="4">
    <source>
        <dbReference type="ARBA" id="ARBA00022801"/>
    </source>
</evidence>
<keyword evidence="6" id="KW-0482">Metalloprotease</keyword>
<dbReference type="GO" id="GO:0004181">
    <property type="term" value="F:metallocarboxypeptidase activity"/>
    <property type="evidence" value="ECO:0007669"/>
    <property type="project" value="InterPro"/>
</dbReference>
<dbReference type="GO" id="GO:0006508">
    <property type="term" value="P:proteolysis"/>
    <property type="evidence" value="ECO:0007669"/>
    <property type="project" value="UniProtKB-KW"/>
</dbReference>
<sequence length="456" mass="50129">MKASTLFVLLGASTSVLACLTELERRGMSSDLHIRQDGPPTEDPGDLNAGKIPIGQGDRFNNGKTAPRGIGSQTNATYETFLSSAEVESAMRGLAKEFKNVEVFDTPYKTFENRTVRGIKIAGKKSNPKNNKGYAVLLQGGIHPRERGSTDHLIYFVSDLLWASREKKGLTYGGMKYSANEVQAALDLGLVVLPALNPDGSVFDQQTNSCWRKNRNTDDATPDNFFSVGVDLNRNFDSAWNVTQLIAPGAIYPGILAPGSPTYGGRGPSSEPETKNVRWTLDNFPDIGWFADTHSVAQVVGYGRCTDSVQTIDKSMNWRNPAYDGVRGYVPDRPSEGIYYKEHMDREDLKVVLYAAGRVAATMTEANEDDYSTFTAIELPVFGKGYSSGCSIDYVYDRHILDKKKKKVHGIAVEFGVDQPERSPCMFYPSVQIYNLDMSSVGAAYTTYLLVAAGIY</sequence>
<dbReference type="PANTHER" id="PTHR11705">
    <property type="entry name" value="PROTEASE FAMILY M14 CARBOXYPEPTIDASE A,B"/>
    <property type="match status" value="1"/>
</dbReference>
<reference evidence="11" key="1">
    <citation type="journal article" date="2021" name="Nat. Commun.">
        <title>Genetic determinants of endophytism in the Arabidopsis root mycobiome.</title>
        <authorList>
            <person name="Mesny F."/>
            <person name="Miyauchi S."/>
            <person name="Thiergart T."/>
            <person name="Pickel B."/>
            <person name="Atanasova L."/>
            <person name="Karlsson M."/>
            <person name="Huettel B."/>
            <person name="Barry K.W."/>
            <person name="Haridas S."/>
            <person name="Chen C."/>
            <person name="Bauer D."/>
            <person name="Andreopoulos W."/>
            <person name="Pangilinan J."/>
            <person name="LaButti K."/>
            <person name="Riley R."/>
            <person name="Lipzen A."/>
            <person name="Clum A."/>
            <person name="Drula E."/>
            <person name="Henrissat B."/>
            <person name="Kohler A."/>
            <person name="Grigoriev I.V."/>
            <person name="Martin F.M."/>
            <person name="Hacquard S."/>
        </authorList>
    </citation>
    <scope>NUCLEOTIDE SEQUENCE</scope>
    <source>
        <strain evidence="11">MPI-CAGE-AT-0016</strain>
    </source>
</reference>
<comment type="caution">
    <text evidence="7">Lacks conserved residue(s) required for the propagation of feature annotation.</text>
</comment>
<proteinExistence type="inferred from homology"/>
<evidence type="ECO:0000256" key="8">
    <source>
        <dbReference type="SAM" id="MobiDB-lite"/>
    </source>
</evidence>
<evidence type="ECO:0000259" key="10">
    <source>
        <dbReference type="PROSITE" id="PS52035"/>
    </source>
</evidence>